<dbReference type="Proteomes" id="UP000230423">
    <property type="component" value="Unassembled WGS sequence"/>
</dbReference>
<dbReference type="OrthoDB" id="5912197at2759"/>
<evidence type="ECO:0000313" key="2">
    <source>
        <dbReference type="Proteomes" id="UP000230423"/>
    </source>
</evidence>
<dbReference type="SUPFAM" id="SSF55909">
    <property type="entry name" value="Pentein"/>
    <property type="match status" value="1"/>
</dbReference>
<dbReference type="AlphaFoldDB" id="A0A2G9TEF8"/>
<feature type="non-terminal residue" evidence="1">
    <location>
        <position position="63"/>
    </location>
</feature>
<sequence>MLKKSICRILMCRPTYFNVFYTINPWMAVNNPVDTTKAMNQWNNLKETIEKCGAKVEVMEPPE</sequence>
<proteinExistence type="predicted"/>
<dbReference type="EMBL" id="KZ378064">
    <property type="protein sequence ID" value="PIO56343.1"/>
    <property type="molecule type" value="Genomic_DNA"/>
</dbReference>
<gene>
    <name evidence="1" type="ORF">TELCIR_22258</name>
</gene>
<organism evidence="1 2">
    <name type="scientific">Teladorsagia circumcincta</name>
    <name type="common">Brown stomach worm</name>
    <name type="synonym">Ostertagia circumcincta</name>
    <dbReference type="NCBI Taxonomy" id="45464"/>
    <lineage>
        <taxon>Eukaryota</taxon>
        <taxon>Metazoa</taxon>
        <taxon>Ecdysozoa</taxon>
        <taxon>Nematoda</taxon>
        <taxon>Chromadorea</taxon>
        <taxon>Rhabditida</taxon>
        <taxon>Rhabditina</taxon>
        <taxon>Rhabditomorpha</taxon>
        <taxon>Strongyloidea</taxon>
        <taxon>Trichostrongylidae</taxon>
        <taxon>Teladorsagia</taxon>
    </lineage>
</organism>
<keyword evidence="2" id="KW-1185">Reference proteome</keyword>
<accession>A0A2G9TEF8</accession>
<name>A0A2G9TEF8_TELCI</name>
<reference evidence="1 2" key="1">
    <citation type="submission" date="2015-09" db="EMBL/GenBank/DDBJ databases">
        <title>Draft genome of the parasitic nematode Teladorsagia circumcincta isolate WARC Sus (inbred).</title>
        <authorList>
            <person name="Mitreva M."/>
        </authorList>
    </citation>
    <scope>NUCLEOTIDE SEQUENCE [LARGE SCALE GENOMIC DNA]</scope>
    <source>
        <strain evidence="1 2">S</strain>
    </source>
</reference>
<evidence type="ECO:0000313" key="1">
    <source>
        <dbReference type="EMBL" id="PIO56343.1"/>
    </source>
</evidence>
<protein>
    <submittedName>
        <fullName evidence="1">Uncharacterized protein</fullName>
    </submittedName>
</protein>